<dbReference type="OrthoDB" id="7473114at2759"/>
<dbReference type="Proteomes" id="UP000257109">
    <property type="component" value="Unassembled WGS sequence"/>
</dbReference>
<dbReference type="InterPro" id="IPR057670">
    <property type="entry name" value="SH3_retrovirus"/>
</dbReference>
<dbReference type="InterPro" id="IPR013103">
    <property type="entry name" value="RVT_2"/>
</dbReference>
<evidence type="ECO:0000259" key="1">
    <source>
        <dbReference type="Pfam" id="PF07727"/>
    </source>
</evidence>
<sequence length="218" mass="24707">MSIVAYILNRSPAKRLEDITLEEAWTRAKPSVTHLRIYGLLRRKLDDKGTPHILIGYHSTRGYKLYELGNSQVSIRKDSRILLEEELSTTPTIIKDPIVRISSRISQLPLHLKDYELFQDSVGELVHFALITNVEPVEFEREELDLEIGGSSSNKKPIALKWVYKVKVNSKGEVVKHKARLVAKGFLHKVGIVYGEVYALAARIEIVKLVITIATIPN</sequence>
<dbReference type="EMBL" id="QJKJ01000995">
    <property type="protein sequence ID" value="RDY09653.1"/>
    <property type="molecule type" value="Genomic_DNA"/>
</dbReference>
<evidence type="ECO:0000313" key="3">
    <source>
        <dbReference type="EMBL" id="RDY09653.1"/>
    </source>
</evidence>
<feature type="domain" description="Reverse transcriptase Ty1/copia-type" evidence="1">
    <location>
        <begin position="152"/>
        <end position="215"/>
    </location>
</feature>
<evidence type="ECO:0000313" key="4">
    <source>
        <dbReference type="Proteomes" id="UP000257109"/>
    </source>
</evidence>
<keyword evidence="4" id="KW-1185">Reference proteome</keyword>
<gene>
    <name evidence="3" type="ORF">CR513_05945</name>
</gene>
<protein>
    <submittedName>
        <fullName evidence="3">Uncharacterized protein</fullName>
    </submittedName>
</protein>
<organism evidence="3 4">
    <name type="scientific">Mucuna pruriens</name>
    <name type="common">Velvet bean</name>
    <name type="synonym">Dolichos pruriens</name>
    <dbReference type="NCBI Taxonomy" id="157652"/>
    <lineage>
        <taxon>Eukaryota</taxon>
        <taxon>Viridiplantae</taxon>
        <taxon>Streptophyta</taxon>
        <taxon>Embryophyta</taxon>
        <taxon>Tracheophyta</taxon>
        <taxon>Spermatophyta</taxon>
        <taxon>Magnoliopsida</taxon>
        <taxon>eudicotyledons</taxon>
        <taxon>Gunneridae</taxon>
        <taxon>Pentapetalae</taxon>
        <taxon>rosids</taxon>
        <taxon>fabids</taxon>
        <taxon>Fabales</taxon>
        <taxon>Fabaceae</taxon>
        <taxon>Papilionoideae</taxon>
        <taxon>50 kb inversion clade</taxon>
        <taxon>NPAAA clade</taxon>
        <taxon>indigoferoid/millettioid clade</taxon>
        <taxon>Phaseoleae</taxon>
        <taxon>Mucuna</taxon>
    </lineage>
</organism>
<reference evidence="3" key="1">
    <citation type="submission" date="2018-05" db="EMBL/GenBank/DDBJ databases">
        <title>Draft genome of Mucuna pruriens seed.</title>
        <authorList>
            <person name="Nnadi N.E."/>
            <person name="Vos R."/>
            <person name="Hasami M.H."/>
            <person name="Devisetty U.K."/>
            <person name="Aguiy J.C."/>
        </authorList>
    </citation>
    <scope>NUCLEOTIDE SEQUENCE [LARGE SCALE GENOMIC DNA]</scope>
    <source>
        <strain evidence="3">JCA_2017</strain>
    </source>
</reference>
<feature type="non-terminal residue" evidence="3">
    <location>
        <position position="1"/>
    </location>
</feature>
<evidence type="ECO:0000259" key="2">
    <source>
        <dbReference type="Pfam" id="PF25597"/>
    </source>
</evidence>
<dbReference type="Pfam" id="PF07727">
    <property type="entry name" value="RVT_2"/>
    <property type="match status" value="1"/>
</dbReference>
<dbReference type="STRING" id="157652.A0A371I3T4"/>
<name>A0A371I3T4_MUCPR</name>
<dbReference type="Pfam" id="PF25597">
    <property type="entry name" value="SH3_retrovirus"/>
    <property type="match status" value="1"/>
</dbReference>
<proteinExistence type="predicted"/>
<dbReference type="AlphaFoldDB" id="A0A371I3T4"/>
<comment type="caution">
    <text evidence="3">The sequence shown here is derived from an EMBL/GenBank/DDBJ whole genome shotgun (WGS) entry which is preliminary data.</text>
</comment>
<accession>A0A371I3T4</accession>
<feature type="domain" description="Retroviral polymerase SH3-like" evidence="2">
    <location>
        <begin position="41"/>
        <end position="80"/>
    </location>
</feature>